<dbReference type="Proteomes" id="UP001066276">
    <property type="component" value="Chromosome 3_2"/>
</dbReference>
<dbReference type="EMBL" id="JANPWB010000006">
    <property type="protein sequence ID" value="KAJ1177298.1"/>
    <property type="molecule type" value="Genomic_DNA"/>
</dbReference>
<gene>
    <name evidence="1" type="ORF">NDU88_002557</name>
</gene>
<proteinExistence type="predicted"/>
<sequence length="161" mass="17136">MAVNIYLQADRQRGAVEPSSGMAVLSGTISWPADDGRSQIQPPTVRSGTAYTHPVNGDITMCRAGLLRGGWTLSCCDPARDLWRWDEWPKEGGETVSGRARGVVVHNKCGPEGGLACWGLIGLKSHRTLLGPASGPCASAPPPPPFPCDLGLGSQRRCYRP</sequence>
<accession>A0AAV7TLI9</accession>
<evidence type="ECO:0000313" key="2">
    <source>
        <dbReference type="Proteomes" id="UP001066276"/>
    </source>
</evidence>
<comment type="caution">
    <text evidence="1">The sequence shown here is derived from an EMBL/GenBank/DDBJ whole genome shotgun (WGS) entry which is preliminary data.</text>
</comment>
<evidence type="ECO:0000313" key="1">
    <source>
        <dbReference type="EMBL" id="KAJ1177298.1"/>
    </source>
</evidence>
<name>A0AAV7TLI9_PLEWA</name>
<reference evidence="1" key="1">
    <citation type="journal article" date="2022" name="bioRxiv">
        <title>Sequencing and chromosome-scale assembly of the giantPleurodeles waltlgenome.</title>
        <authorList>
            <person name="Brown T."/>
            <person name="Elewa A."/>
            <person name="Iarovenko S."/>
            <person name="Subramanian E."/>
            <person name="Araus A.J."/>
            <person name="Petzold A."/>
            <person name="Susuki M."/>
            <person name="Suzuki K.-i.T."/>
            <person name="Hayashi T."/>
            <person name="Toyoda A."/>
            <person name="Oliveira C."/>
            <person name="Osipova E."/>
            <person name="Leigh N.D."/>
            <person name="Simon A."/>
            <person name="Yun M.H."/>
        </authorList>
    </citation>
    <scope>NUCLEOTIDE SEQUENCE</scope>
    <source>
        <strain evidence="1">20211129_DDA</strain>
        <tissue evidence="1">Liver</tissue>
    </source>
</reference>
<organism evidence="1 2">
    <name type="scientific">Pleurodeles waltl</name>
    <name type="common">Iberian ribbed newt</name>
    <dbReference type="NCBI Taxonomy" id="8319"/>
    <lineage>
        <taxon>Eukaryota</taxon>
        <taxon>Metazoa</taxon>
        <taxon>Chordata</taxon>
        <taxon>Craniata</taxon>
        <taxon>Vertebrata</taxon>
        <taxon>Euteleostomi</taxon>
        <taxon>Amphibia</taxon>
        <taxon>Batrachia</taxon>
        <taxon>Caudata</taxon>
        <taxon>Salamandroidea</taxon>
        <taxon>Salamandridae</taxon>
        <taxon>Pleurodelinae</taxon>
        <taxon>Pleurodeles</taxon>
    </lineage>
</organism>
<keyword evidence="2" id="KW-1185">Reference proteome</keyword>
<protein>
    <submittedName>
        <fullName evidence="1">Uncharacterized protein</fullName>
    </submittedName>
</protein>
<dbReference type="AlphaFoldDB" id="A0AAV7TLI9"/>